<keyword evidence="3 7" id="KW-1133">Transmembrane helix</keyword>
<dbReference type="EMBL" id="ML978724">
    <property type="protein sequence ID" value="KAF2086400.1"/>
    <property type="molecule type" value="Genomic_DNA"/>
</dbReference>
<dbReference type="Proteomes" id="UP000799776">
    <property type="component" value="Unassembled WGS sequence"/>
</dbReference>
<dbReference type="AlphaFoldDB" id="A0A9P4LUD1"/>
<feature type="transmembrane region" description="Helical" evidence="7">
    <location>
        <begin position="33"/>
        <end position="54"/>
    </location>
</feature>
<evidence type="ECO:0000256" key="3">
    <source>
        <dbReference type="ARBA" id="ARBA00022989"/>
    </source>
</evidence>
<name>A0A9P4LUD1_9PEZI</name>
<proteinExistence type="predicted"/>
<reference evidence="8" key="1">
    <citation type="journal article" date="2020" name="Stud. Mycol.">
        <title>101 Dothideomycetes genomes: a test case for predicting lifestyles and emergence of pathogens.</title>
        <authorList>
            <person name="Haridas S."/>
            <person name="Albert R."/>
            <person name="Binder M."/>
            <person name="Bloem J."/>
            <person name="Labutti K."/>
            <person name="Salamov A."/>
            <person name="Andreopoulos B."/>
            <person name="Baker S."/>
            <person name="Barry K."/>
            <person name="Bills G."/>
            <person name="Bluhm B."/>
            <person name="Cannon C."/>
            <person name="Castanera R."/>
            <person name="Culley D."/>
            <person name="Daum C."/>
            <person name="Ezra D."/>
            <person name="Gonzalez J."/>
            <person name="Henrissat B."/>
            <person name="Kuo A."/>
            <person name="Liang C."/>
            <person name="Lipzen A."/>
            <person name="Lutzoni F."/>
            <person name="Magnuson J."/>
            <person name="Mondo S."/>
            <person name="Nolan M."/>
            <person name="Ohm R."/>
            <person name="Pangilinan J."/>
            <person name="Park H.-J."/>
            <person name="Ramirez L."/>
            <person name="Alfaro M."/>
            <person name="Sun H."/>
            <person name="Tritt A."/>
            <person name="Yoshinaga Y."/>
            <person name="Zwiers L.-H."/>
            <person name="Turgeon B."/>
            <person name="Goodwin S."/>
            <person name="Spatafora J."/>
            <person name="Crous P."/>
            <person name="Grigoriev I."/>
        </authorList>
    </citation>
    <scope>NUCLEOTIDE SEQUENCE</scope>
    <source>
        <strain evidence="8">CBS 121410</strain>
    </source>
</reference>
<gene>
    <name evidence="8" type="ORF">K490DRAFT_66590</name>
</gene>
<keyword evidence="6" id="KW-0012">Acyltransferase</keyword>
<dbReference type="GO" id="GO:0016746">
    <property type="term" value="F:acyltransferase activity"/>
    <property type="evidence" value="ECO:0007669"/>
    <property type="project" value="UniProtKB-KW"/>
</dbReference>
<dbReference type="PANTHER" id="PTHR23063:SF60">
    <property type="entry name" value="LYSOPHOSPHATIDIC ACID:OLEOYL-COA ACYLTRANSFERASE 1"/>
    <property type="match status" value="1"/>
</dbReference>
<evidence type="ECO:0000256" key="1">
    <source>
        <dbReference type="ARBA" id="ARBA00022679"/>
    </source>
</evidence>
<comment type="caution">
    <text evidence="8">The sequence shown here is derived from an EMBL/GenBank/DDBJ whole genome shotgun (WGS) entry which is preliminary data.</text>
</comment>
<keyword evidence="9" id="KW-1185">Reference proteome</keyword>
<sequence length="350" mass="38863">MEKYSQYRDRGSGIAPFFPVPTQPSGIQLPLHLFLFLFRIPLLLTVSAVYFLLLSWLPVGSLIKKAALWMILGIPGVWWIDLQIDGVKRGSLARQDKMRLPHPGSIIASSFTSPLDSIYLAAIFDPVFTISYPSTRLVQRISLFQALLLAFRQPQEKPPPKAQLTSLAKLVAQNPDTSIVVLPECTTTNGRGILPFSPSLLTASPRTKIFPVSLRYTPGDVTTPIPGSYLRFFWNLCSKPTHCIRVRIAEAAFNNSSSSSAGTTSSTDVRVTEDLRVPYDANYFDKINYGNGGGDGVLNGHDDDDGLAEDERKLLDRVGEDLARLGRVKRVGLGVREKSEFVRAWTKKRR</sequence>
<evidence type="ECO:0000313" key="9">
    <source>
        <dbReference type="Proteomes" id="UP000799776"/>
    </source>
</evidence>
<dbReference type="PANTHER" id="PTHR23063">
    <property type="entry name" value="PHOSPHOLIPID ACYLTRANSFERASE"/>
    <property type="match status" value="1"/>
</dbReference>
<keyword evidence="1" id="KW-0808">Transferase</keyword>
<evidence type="ECO:0000256" key="7">
    <source>
        <dbReference type="SAM" id="Phobius"/>
    </source>
</evidence>
<keyword evidence="2 7" id="KW-0812">Transmembrane</keyword>
<accession>A0A9P4LUD1</accession>
<evidence type="ECO:0000313" key="8">
    <source>
        <dbReference type="EMBL" id="KAF2086400.1"/>
    </source>
</evidence>
<evidence type="ECO:0000256" key="2">
    <source>
        <dbReference type="ARBA" id="ARBA00022692"/>
    </source>
</evidence>
<evidence type="ECO:0000256" key="4">
    <source>
        <dbReference type="ARBA" id="ARBA00023098"/>
    </source>
</evidence>
<dbReference type="GO" id="GO:0006629">
    <property type="term" value="P:lipid metabolic process"/>
    <property type="evidence" value="ECO:0007669"/>
    <property type="project" value="UniProtKB-KW"/>
</dbReference>
<keyword evidence="5 7" id="KW-0472">Membrane</keyword>
<organism evidence="8 9">
    <name type="scientific">Saccharata proteae CBS 121410</name>
    <dbReference type="NCBI Taxonomy" id="1314787"/>
    <lineage>
        <taxon>Eukaryota</taxon>
        <taxon>Fungi</taxon>
        <taxon>Dikarya</taxon>
        <taxon>Ascomycota</taxon>
        <taxon>Pezizomycotina</taxon>
        <taxon>Dothideomycetes</taxon>
        <taxon>Dothideomycetes incertae sedis</taxon>
        <taxon>Botryosphaeriales</taxon>
        <taxon>Saccharataceae</taxon>
        <taxon>Saccharata</taxon>
    </lineage>
</organism>
<keyword evidence="4" id="KW-0443">Lipid metabolism</keyword>
<protein>
    <submittedName>
        <fullName evidence="8">Vacuolar protein sorting protein Vps66</fullName>
    </submittedName>
</protein>
<dbReference type="OrthoDB" id="272512at2759"/>
<evidence type="ECO:0000256" key="5">
    <source>
        <dbReference type="ARBA" id="ARBA00023136"/>
    </source>
</evidence>
<evidence type="ECO:0000256" key="6">
    <source>
        <dbReference type="ARBA" id="ARBA00023315"/>
    </source>
</evidence>